<dbReference type="Pfam" id="PF12625">
    <property type="entry name" value="Arabinose_bd"/>
    <property type="match status" value="1"/>
</dbReference>
<dbReference type="SMART" id="SM00342">
    <property type="entry name" value="HTH_ARAC"/>
    <property type="match status" value="1"/>
</dbReference>
<dbReference type="OrthoDB" id="5241536at2"/>
<dbReference type="InterPro" id="IPR032687">
    <property type="entry name" value="AraC-type_N"/>
</dbReference>
<accession>H6R8F9</accession>
<keyword evidence="3" id="KW-0804">Transcription</keyword>
<evidence type="ECO:0000313" key="5">
    <source>
        <dbReference type="EMBL" id="CCF66106.1"/>
    </source>
</evidence>
<dbReference type="PROSITE" id="PS01124">
    <property type="entry name" value="HTH_ARAC_FAMILY_2"/>
    <property type="match status" value="1"/>
</dbReference>
<dbReference type="EMBL" id="FO082843">
    <property type="protein sequence ID" value="CCF66106.1"/>
    <property type="molecule type" value="Genomic_DNA"/>
</dbReference>
<keyword evidence="6" id="KW-1185">Reference proteome</keyword>
<reference evidence="5 6" key="1">
    <citation type="journal article" date="2012" name="J. Bacteriol.">
        <title>Genome sequence of the human- and animal-pathogenic strain Nocardia cyriacigeorgica GUH-2.</title>
        <authorList>
            <person name="Zoropogui A."/>
            <person name="Pujic P."/>
            <person name="Normand P."/>
            <person name="Barbe V."/>
            <person name="Beaman B."/>
            <person name="Beaman L."/>
            <person name="Boiron P."/>
            <person name="Colinon C."/>
            <person name="Deredjian A."/>
            <person name="Graindorge A."/>
            <person name="Mangenot S."/>
            <person name="Nazaret S."/>
            <person name="Neto M."/>
            <person name="Petit S."/>
            <person name="Roche D."/>
            <person name="Vallenet D."/>
            <person name="Rodriguez-Nava V."/>
            <person name="Richard Y."/>
            <person name="Cournoyer B."/>
            <person name="Blaha D."/>
        </authorList>
    </citation>
    <scope>NUCLEOTIDE SEQUENCE [LARGE SCALE GENOMIC DNA]</scope>
    <source>
        <strain evidence="5 6">GUH-2</strain>
    </source>
</reference>
<dbReference type="GO" id="GO:0000976">
    <property type="term" value="F:transcription cis-regulatory region binding"/>
    <property type="evidence" value="ECO:0007669"/>
    <property type="project" value="TreeGrafter"/>
</dbReference>
<dbReference type="eggNOG" id="COG2207">
    <property type="taxonomic scope" value="Bacteria"/>
</dbReference>
<keyword evidence="1" id="KW-0805">Transcription regulation</keyword>
<dbReference type="SUPFAM" id="SSF46689">
    <property type="entry name" value="Homeodomain-like"/>
    <property type="match status" value="1"/>
</dbReference>
<dbReference type="InterPro" id="IPR009057">
    <property type="entry name" value="Homeodomain-like_sf"/>
</dbReference>
<feature type="domain" description="HTH araC/xylS-type" evidence="4">
    <location>
        <begin position="232"/>
        <end position="330"/>
    </location>
</feature>
<keyword evidence="2" id="KW-0238">DNA-binding</keyword>
<organism evidence="5 6">
    <name type="scientific">Nocardia cyriacigeorgica (strain GUH-2)</name>
    <dbReference type="NCBI Taxonomy" id="1127134"/>
    <lineage>
        <taxon>Bacteria</taxon>
        <taxon>Bacillati</taxon>
        <taxon>Actinomycetota</taxon>
        <taxon>Actinomycetes</taxon>
        <taxon>Mycobacteriales</taxon>
        <taxon>Nocardiaceae</taxon>
        <taxon>Nocardia</taxon>
    </lineage>
</organism>
<evidence type="ECO:0000313" key="6">
    <source>
        <dbReference type="Proteomes" id="UP000008190"/>
    </source>
</evidence>
<dbReference type="KEGG" id="ncy:NOCYR_5357"/>
<proteinExistence type="predicted"/>
<dbReference type="Proteomes" id="UP000008190">
    <property type="component" value="Chromosome"/>
</dbReference>
<evidence type="ECO:0000256" key="1">
    <source>
        <dbReference type="ARBA" id="ARBA00023015"/>
    </source>
</evidence>
<dbReference type="PANTHER" id="PTHR47894">
    <property type="entry name" value="HTH-TYPE TRANSCRIPTIONAL REGULATOR GADX"/>
    <property type="match status" value="1"/>
</dbReference>
<dbReference type="RefSeq" id="WP_014353550.1">
    <property type="nucleotide sequence ID" value="NC_016887.1"/>
</dbReference>
<evidence type="ECO:0000256" key="2">
    <source>
        <dbReference type="ARBA" id="ARBA00023125"/>
    </source>
</evidence>
<dbReference type="GO" id="GO:0003700">
    <property type="term" value="F:DNA-binding transcription factor activity"/>
    <property type="evidence" value="ECO:0007669"/>
    <property type="project" value="InterPro"/>
</dbReference>
<dbReference type="AlphaFoldDB" id="H6R8F9"/>
<dbReference type="GO" id="GO:0005829">
    <property type="term" value="C:cytosol"/>
    <property type="evidence" value="ECO:0007669"/>
    <property type="project" value="TreeGrafter"/>
</dbReference>
<evidence type="ECO:0000259" key="4">
    <source>
        <dbReference type="PROSITE" id="PS01124"/>
    </source>
</evidence>
<dbReference type="Pfam" id="PF12833">
    <property type="entry name" value="HTH_18"/>
    <property type="match status" value="1"/>
</dbReference>
<protein>
    <submittedName>
        <fullName evidence="5">Putative transcriptional regulator</fullName>
    </submittedName>
</protein>
<sequence length="339" mass="37534">MLDGTVSAQLARLIRTTVLCGGVARAELDRLPGLDPALLGEDLIRVPLDSALRMWELAAATAGPTVGLLVAGTAKPGSLHVWDYLIGTAPTLTDGLRAASELRAVVTAPDIAGEVSEDGQLITVRRVDAGDIAFGPTEEFAQALLLRRAREATRQRIIPVRVTFKHRVRGSHQYLVDEFGTRNIEFGAPHTEITFRDPGPLPLGADPQVGRIMRHYAELTIASARMAPNWRDQLRAAMIDALHRDDLSLDTVAHRLAKSPRTLQRRLGDHGTRWRAEVELVRHDYATELLRDTDLPVRAVATRLGYTDARALRRAFHRWTGQSPDTFRRNQRAGRTRSI</sequence>
<evidence type="ECO:0000256" key="3">
    <source>
        <dbReference type="ARBA" id="ARBA00023163"/>
    </source>
</evidence>
<dbReference type="PANTHER" id="PTHR47894:SF1">
    <property type="entry name" value="HTH-TYPE TRANSCRIPTIONAL REGULATOR VQSM"/>
    <property type="match status" value="1"/>
</dbReference>
<gene>
    <name evidence="5" type="ordered locus">NOCYR_5357</name>
</gene>
<dbReference type="InterPro" id="IPR018060">
    <property type="entry name" value="HTH_AraC"/>
</dbReference>
<dbReference type="HOGENOM" id="CLU_047522_0_1_11"/>
<dbReference type="STRING" id="1127134.NOCYR_5357"/>
<dbReference type="Gene3D" id="1.10.10.60">
    <property type="entry name" value="Homeodomain-like"/>
    <property type="match status" value="1"/>
</dbReference>
<name>H6R8F9_NOCCG</name>